<comment type="caution">
    <text evidence="4">The sequence shown here is derived from an EMBL/GenBank/DDBJ whole genome shotgun (WGS) entry which is preliminary data.</text>
</comment>
<dbReference type="AlphaFoldDB" id="A0A0Q9Z6P8"/>
<dbReference type="SMART" id="SM00850">
    <property type="entry name" value="LytTR"/>
    <property type="match status" value="1"/>
</dbReference>
<dbReference type="RefSeq" id="WP_057482288.1">
    <property type="nucleotide sequence ID" value="NZ_BMWR01000001.1"/>
</dbReference>
<dbReference type="GO" id="GO:0000156">
    <property type="term" value="F:phosphorelay response regulator activity"/>
    <property type="evidence" value="ECO:0007669"/>
    <property type="project" value="InterPro"/>
</dbReference>
<dbReference type="Proteomes" id="UP000051643">
    <property type="component" value="Unassembled WGS sequence"/>
</dbReference>
<dbReference type="PANTHER" id="PTHR37299:SF1">
    <property type="entry name" value="STAGE 0 SPORULATION PROTEIN A HOMOLOG"/>
    <property type="match status" value="1"/>
</dbReference>
<dbReference type="Gene3D" id="3.40.50.2300">
    <property type="match status" value="1"/>
</dbReference>
<name>A0A0Q9Z6P8_9FLAO</name>
<evidence type="ECO:0000313" key="4">
    <source>
        <dbReference type="EMBL" id="KRG28629.1"/>
    </source>
</evidence>
<dbReference type="PROSITE" id="PS50930">
    <property type="entry name" value="HTH_LYTTR"/>
    <property type="match status" value="1"/>
</dbReference>
<evidence type="ECO:0000259" key="3">
    <source>
        <dbReference type="PROSITE" id="PS50930"/>
    </source>
</evidence>
<keyword evidence="5" id="KW-1185">Reference proteome</keyword>
<proteinExistence type="predicted"/>
<dbReference type="PANTHER" id="PTHR37299">
    <property type="entry name" value="TRANSCRIPTIONAL REGULATOR-RELATED"/>
    <property type="match status" value="1"/>
</dbReference>
<dbReference type="OrthoDB" id="2168082at2"/>
<feature type="domain" description="HTH LytTR-type" evidence="3">
    <location>
        <begin position="146"/>
        <end position="248"/>
    </location>
</feature>
<dbReference type="Pfam" id="PF00072">
    <property type="entry name" value="Response_reg"/>
    <property type="match status" value="1"/>
</dbReference>
<evidence type="ECO:0000259" key="2">
    <source>
        <dbReference type="PROSITE" id="PS50110"/>
    </source>
</evidence>
<dbReference type="PROSITE" id="PS50110">
    <property type="entry name" value="RESPONSE_REGULATORY"/>
    <property type="match status" value="1"/>
</dbReference>
<dbReference type="STRING" id="270918.APR42_07600"/>
<keyword evidence="1" id="KW-0597">Phosphoprotein</keyword>
<accession>A0A0Q9Z6P8</accession>
<dbReference type="InterPro" id="IPR001789">
    <property type="entry name" value="Sig_transdc_resp-reg_receiver"/>
</dbReference>
<reference evidence="4" key="1">
    <citation type="submission" date="2015-10" db="EMBL/GenBank/DDBJ databases">
        <title>Draft genome sequence of Salegentibacter mishustinae KCTC 12263.</title>
        <authorList>
            <person name="Lin W."/>
            <person name="Zheng Q."/>
        </authorList>
    </citation>
    <scope>NUCLEOTIDE SEQUENCE [LARGE SCALE GENOMIC DNA]</scope>
    <source>
        <strain evidence="4">KCTC 12263</strain>
    </source>
</reference>
<evidence type="ECO:0000313" key="5">
    <source>
        <dbReference type="Proteomes" id="UP000051643"/>
    </source>
</evidence>
<feature type="modified residue" description="4-aspartylphosphate" evidence="1">
    <location>
        <position position="56"/>
    </location>
</feature>
<evidence type="ECO:0000256" key="1">
    <source>
        <dbReference type="PROSITE-ProRule" id="PRU00169"/>
    </source>
</evidence>
<dbReference type="Pfam" id="PF04397">
    <property type="entry name" value="LytTR"/>
    <property type="match status" value="1"/>
</dbReference>
<dbReference type="GO" id="GO:0003677">
    <property type="term" value="F:DNA binding"/>
    <property type="evidence" value="ECO:0007669"/>
    <property type="project" value="InterPro"/>
</dbReference>
<dbReference type="Gene3D" id="2.40.50.1020">
    <property type="entry name" value="LytTr DNA-binding domain"/>
    <property type="match status" value="1"/>
</dbReference>
<dbReference type="EMBL" id="LKTP01000023">
    <property type="protein sequence ID" value="KRG28629.1"/>
    <property type="molecule type" value="Genomic_DNA"/>
</dbReference>
<organism evidence="4 5">
    <name type="scientific">Salegentibacter mishustinae</name>
    <dbReference type="NCBI Taxonomy" id="270918"/>
    <lineage>
        <taxon>Bacteria</taxon>
        <taxon>Pseudomonadati</taxon>
        <taxon>Bacteroidota</taxon>
        <taxon>Flavobacteriia</taxon>
        <taxon>Flavobacteriales</taxon>
        <taxon>Flavobacteriaceae</taxon>
        <taxon>Salegentibacter</taxon>
    </lineage>
</organism>
<feature type="domain" description="Response regulatory" evidence="2">
    <location>
        <begin position="3"/>
        <end position="117"/>
    </location>
</feature>
<sequence>MIKAIIIDDEINAQSLLEKTLDRYFPNKFNIVEKCISVDEGVQAIKKYEPDLVFLDIQMPEKNGFELFKHFEVINFEVIFTTAHDKFGIKAIKRSALDYLLKPISYLDLAEAVKKFEKKNEKNFAQRKLSLLLENLNVNDQNVSKIAFPTLEGFELIHTNQILYCKAESNYCSIKKIDGATKTASKTLKFIEEILPATTFKRIHKSYVINLNYVVRYHKANKEIELTNGEKLPVSFRKEEEFINAILQNH</sequence>
<protein>
    <submittedName>
        <fullName evidence="4">Two-component system response regulator</fullName>
    </submittedName>
</protein>
<dbReference type="InterPro" id="IPR046947">
    <property type="entry name" value="LytR-like"/>
</dbReference>
<dbReference type="SMART" id="SM00448">
    <property type="entry name" value="REC"/>
    <property type="match status" value="1"/>
</dbReference>
<gene>
    <name evidence="4" type="ORF">APR42_07600</name>
</gene>
<dbReference type="InterPro" id="IPR011006">
    <property type="entry name" value="CheY-like_superfamily"/>
</dbReference>
<dbReference type="SUPFAM" id="SSF52172">
    <property type="entry name" value="CheY-like"/>
    <property type="match status" value="1"/>
</dbReference>
<dbReference type="InterPro" id="IPR007492">
    <property type="entry name" value="LytTR_DNA-bd_dom"/>
</dbReference>